<evidence type="ECO:0008006" key="4">
    <source>
        <dbReference type="Google" id="ProtNLM"/>
    </source>
</evidence>
<gene>
    <name evidence="2" type="ORF">PMACD_LOCUS1856</name>
</gene>
<evidence type="ECO:0000256" key="1">
    <source>
        <dbReference type="SAM" id="SignalP"/>
    </source>
</evidence>
<reference evidence="2" key="1">
    <citation type="submission" date="2021-02" db="EMBL/GenBank/DDBJ databases">
        <authorList>
            <person name="Steward A R."/>
        </authorList>
    </citation>
    <scope>NUCLEOTIDE SEQUENCE</scope>
</reference>
<evidence type="ECO:0000313" key="2">
    <source>
        <dbReference type="EMBL" id="CAF4771663.1"/>
    </source>
</evidence>
<protein>
    <recommendedName>
        <fullName evidence="4">Secreted protein</fullName>
    </recommendedName>
</protein>
<evidence type="ECO:0000313" key="3">
    <source>
        <dbReference type="Proteomes" id="UP000663880"/>
    </source>
</evidence>
<dbReference type="OrthoDB" id="7486434at2759"/>
<dbReference type="AlphaFoldDB" id="A0A821MNY3"/>
<proteinExistence type="predicted"/>
<feature type="signal peptide" evidence="1">
    <location>
        <begin position="1"/>
        <end position="26"/>
    </location>
</feature>
<accession>A0A821MNY3</accession>
<comment type="caution">
    <text evidence="2">The sequence shown here is derived from an EMBL/GenBank/DDBJ whole genome shotgun (WGS) entry which is preliminary data.</text>
</comment>
<dbReference type="Proteomes" id="UP000663880">
    <property type="component" value="Unassembled WGS sequence"/>
</dbReference>
<sequence length="116" mass="13028">MPAGGRGHAFPRSAVLIAAVTHAALARHSWPPASPPYGLLHLTTHPVYKESVVPLRTAHWESRKARCARVWYRCRSMPPHVHGQRPPPALRFRVSPVPLCHAKYTDKTLQTVVKYN</sequence>
<keyword evidence="1" id="KW-0732">Signal</keyword>
<dbReference type="EMBL" id="CAJOBZ010000003">
    <property type="protein sequence ID" value="CAF4771663.1"/>
    <property type="molecule type" value="Genomic_DNA"/>
</dbReference>
<feature type="chain" id="PRO_5032477586" description="Secreted protein" evidence="1">
    <location>
        <begin position="27"/>
        <end position="116"/>
    </location>
</feature>
<organism evidence="2 3">
    <name type="scientific">Pieris macdunnoughi</name>
    <dbReference type="NCBI Taxonomy" id="345717"/>
    <lineage>
        <taxon>Eukaryota</taxon>
        <taxon>Metazoa</taxon>
        <taxon>Ecdysozoa</taxon>
        <taxon>Arthropoda</taxon>
        <taxon>Hexapoda</taxon>
        <taxon>Insecta</taxon>
        <taxon>Pterygota</taxon>
        <taxon>Neoptera</taxon>
        <taxon>Endopterygota</taxon>
        <taxon>Lepidoptera</taxon>
        <taxon>Glossata</taxon>
        <taxon>Ditrysia</taxon>
        <taxon>Papilionoidea</taxon>
        <taxon>Pieridae</taxon>
        <taxon>Pierinae</taxon>
        <taxon>Pieris</taxon>
    </lineage>
</organism>
<name>A0A821MNY3_9NEOP</name>
<keyword evidence="3" id="KW-1185">Reference proteome</keyword>